<comment type="subcellular location">
    <subcellularLocation>
        <location evidence="1">Cell outer membrane</location>
    </subcellularLocation>
</comment>
<evidence type="ECO:0000256" key="4">
    <source>
        <dbReference type="ARBA" id="ARBA00022452"/>
    </source>
</evidence>
<keyword evidence="3" id="KW-0813">Transport</keyword>
<evidence type="ECO:0000256" key="5">
    <source>
        <dbReference type="ARBA" id="ARBA00022692"/>
    </source>
</evidence>
<protein>
    <submittedName>
        <fullName evidence="10">TolC family protein</fullName>
    </submittedName>
</protein>
<evidence type="ECO:0000256" key="9">
    <source>
        <dbReference type="SAM" id="SignalP"/>
    </source>
</evidence>
<evidence type="ECO:0000256" key="3">
    <source>
        <dbReference type="ARBA" id="ARBA00022448"/>
    </source>
</evidence>
<dbReference type="RefSeq" id="WP_138080656.1">
    <property type="nucleotide sequence ID" value="NZ_VAJM01000013.1"/>
</dbReference>
<dbReference type="GO" id="GO:0015288">
    <property type="term" value="F:porin activity"/>
    <property type="evidence" value="ECO:0007669"/>
    <property type="project" value="TreeGrafter"/>
</dbReference>
<dbReference type="GO" id="GO:0009279">
    <property type="term" value="C:cell outer membrane"/>
    <property type="evidence" value="ECO:0007669"/>
    <property type="project" value="UniProtKB-SubCell"/>
</dbReference>
<evidence type="ECO:0000256" key="7">
    <source>
        <dbReference type="ARBA" id="ARBA00023237"/>
    </source>
</evidence>
<evidence type="ECO:0000313" key="10">
    <source>
        <dbReference type="EMBL" id="TLM89550.1"/>
    </source>
</evidence>
<dbReference type="AlphaFoldDB" id="A0A5R8WKW7"/>
<dbReference type="GO" id="GO:0015562">
    <property type="term" value="F:efflux transmembrane transporter activity"/>
    <property type="evidence" value="ECO:0007669"/>
    <property type="project" value="InterPro"/>
</dbReference>
<feature type="signal peptide" evidence="9">
    <location>
        <begin position="1"/>
        <end position="27"/>
    </location>
</feature>
<dbReference type="EMBL" id="VAJM01000013">
    <property type="protein sequence ID" value="TLM89550.1"/>
    <property type="molecule type" value="Genomic_DNA"/>
</dbReference>
<evidence type="ECO:0000256" key="1">
    <source>
        <dbReference type="ARBA" id="ARBA00004442"/>
    </source>
</evidence>
<feature type="region of interest" description="Disordered" evidence="8">
    <location>
        <begin position="28"/>
        <end position="47"/>
    </location>
</feature>
<evidence type="ECO:0000313" key="11">
    <source>
        <dbReference type="Proteomes" id="UP000305517"/>
    </source>
</evidence>
<dbReference type="PANTHER" id="PTHR30026">
    <property type="entry name" value="OUTER MEMBRANE PROTEIN TOLC"/>
    <property type="match status" value="1"/>
</dbReference>
<keyword evidence="7" id="KW-0998">Cell outer membrane</keyword>
<accession>A0A5R8WKW7</accession>
<dbReference type="GO" id="GO:1990281">
    <property type="term" value="C:efflux pump complex"/>
    <property type="evidence" value="ECO:0007669"/>
    <property type="project" value="TreeGrafter"/>
</dbReference>
<organism evidence="10 11">
    <name type="scientific">Hymenobacter jeollabukensis</name>
    <dbReference type="NCBI Taxonomy" id="2025313"/>
    <lineage>
        <taxon>Bacteria</taxon>
        <taxon>Pseudomonadati</taxon>
        <taxon>Bacteroidota</taxon>
        <taxon>Cytophagia</taxon>
        <taxon>Cytophagales</taxon>
        <taxon>Hymenobacteraceae</taxon>
        <taxon>Hymenobacter</taxon>
    </lineage>
</organism>
<proteinExistence type="inferred from homology"/>
<feature type="chain" id="PRO_5024293674" evidence="9">
    <location>
        <begin position="28"/>
        <end position="478"/>
    </location>
</feature>
<evidence type="ECO:0000256" key="2">
    <source>
        <dbReference type="ARBA" id="ARBA00007613"/>
    </source>
</evidence>
<evidence type="ECO:0000256" key="6">
    <source>
        <dbReference type="ARBA" id="ARBA00023136"/>
    </source>
</evidence>
<dbReference type="Pfam" id="PF02321">
    <property type="entry name" value="OEP"/>
    <property type="match status" value="2"/>
</dbReference>
<dbReference type="Gene3D" id="1.20.1600.10">
    <property type="entry name" value="Outer membrane efflux proteins (OEP)"/>
    <property type="match status" value="1"/>
</dbReference>
<comment type="similarity">
    <text evidence="2">Belongs to the outer membrane factor (OMF) (TC 1.B.17) family.</text>
</comment>
<dbReference type="Proteomes" id="UP000305517">
    <property type="component" value="Unassembled WGS sequence"/>
</dbReference>
<name>A0A5R8WKW7_9BACT</name>
<dbReference type="SUPFAM" id="SSF56954">
    <property type="entry name" value="Outer membrane efflux proteins (OEP)"/>
    <property type="match status" value="1"/>
</dbReference>
<gene>
    <name evidence="10" type="ORF">FDY95_20990</name>
</gene>
<dbReference type="InterPro" id="IPR003423">
    <property type="entry name" value="OMP_efflux"/>
</dbReference>
<comment type="caution">
    <text evidence="10">The sequence shown here is derived from an EMBL/GenBank/DDBJ whole genome shotgun (WGS) entry which is preliminary data.</text>
</comment>
<sequence>MLFPSPIASFRSLLPTVALLLPLAAAAQQPGTPRTPNPGAQLDKPQTVAPAPALSLEEAVRIGLENNYGIRIAQRDEQIASNNVTRGNAGQLPTVNGNLTRTFTLNNVRQESSSRPEPSVASGARSNLFNTNVALTWTVFDGLGMFIAYDRLRALEAQQKQVTRNTVEQTVASITDAYYTVVRESGRIRAFEEALKVGQARIDLTQAQVDVGVAAKVELLTAQVDFNADRALLIQQQEALATAKVNLNNLLARAPETDLAPSDSIVVRQDLRKDEVVAGILQRNPQLQQARLGVDVAGYDRRLVTASRFPQVGVQGGYGLNRNVNGAAFFGNTLVTNTGRTLGFNYGVVASVPIFDGFNRRRLEQNARIAIEQSQLQLQQTELDLTSQAQQAFLQYQNRLQTLALEEDNIRLARQNVAITLERYRLGLLTPLVLREAQRNQLDAENRLLDARFLAKQAEVVLRQLSGTLVQQAPVEAK</sequence>
<keyword evidence="11" id="KW-1185">Reference proteome</keyword>
<keyword evidence="6" id="KW-0472">Membrane</keyword>
<keyword evidence="4" id="KW-1134">Transmembrane beta strand</keyword>
<dbReference type="OrthoDB" id="9771205at2"/>
<reference evidence="10 11" key="1">
    <citation type="submission" date="2019-05" db="EMBL/GenBank/DDBJ databases">
        <title>Hymenobacter edaphi sp. nov., isolated from abandoned arsenic-contaminated farmland soil.</title>
        <authorList>
            <person name="Nie L."/>
        </authorList>
    </citation>
    <scope>NUCLEOTIDE SEQUENCE [LARGE SCALE GENOMIC DNA]</scope>
    <source>
        <strain evidence="10 11">1-3-3-8</strain>
    </source>
</reference>
<evidence type="ECO:0000256" key="8">
    <source>
        <dbReference type="SAM" id="MobiDB-lite"/>
    </source>
</evidence>
<dbReference type="PANTHER" id="PTHR30026:SF20">
    <property type="entry name" value="OUTER MEMBRANE PROTEIN TOLC"/>
    <property type="match status" value="1"/>
</dbReference>
<dbReference type="InterPro" id="IPR051906">
    <property type="entry name" value="TolC-like"/>
</dbReference>
<keyword evidence="9" id="KW-0732">Signal</keyword>
<keyword evidence="5" id="KW-0812">Transmembrane</keyword>